<evidence type="ECO:0000313" key="3">
    <source>
        <dbReference type="Proteomes" id="UP001567538"/>
    </source>
</evidence>
<dbReference type="InterPro" id="IPR027417">
    <property type="entry name" value="P-loop_NTPase"/>
</dbReference>
<comment type="caution">
    <text evidence="2">The sequence shown here is derived from an EMBL/GenBank/DDBJ whole genome shotgun (WGS) entry which is preliminary data.</text>
</comment>
<dbReference type="SUPFAM" id="SSF48019">
    <property type="entry name" value="post-AAA+ oligomerization domain-like"/>
    <property type="match status" value="1"/>
</dbReference>
<dbReference type="PANTHER" id="PTHR11669:SF52">
    <property type="entry name" value="OS10G0574500 PROTEIN"/>
    <property type="match status" value="1"/>
</dbReference>
<feature type="compositionally biased region" description="Polar residues" evidence="1">
    <location>
        <begin position="52"/>
        <end position="71"/>
    </location>
</feature>
<dbReference type="Pfam" id="PF21960">
    <property type="entry name" value="RCF1-5-like_lid"/>
    <property type="match status" value="1"/>
</dbReference>
<dbReference type="EMBL" id="JBEAFC010000003">
    <property type="protein sequence ID" value="KAL1562030.1"/>
    <property type="molecule type" value="Genomic_DNA"/>
</dbReference>
<evidence type="ECO:0000256" key="1">
    <source>
        <dbReference type="SAM" id="MobiDB-lite"/>
    </source>
</evidence>
<reference evidence="2 3" key="1">
    <citation type="submission" date="2024-06" db="EMBL/GenBank/DDBJ databases">
        <title>A chromosome level genome sequence of Diviner's sage (Salvia divinorum).</title>
        <authorList>
            <person name="Ford S.A."/>
            <person name="Ro D.-K."/>
            <person name="Ness R.W."/>
            <person name="Phillips M.A."/>
        </authorList>
    </citation>
    <scope>NUCLEOTIDE SEQUENCE [LARGE SCALE GENOMIC DNA]</scope>
    <source>
        <strain evidence="2">SAF-2024a</strain>
        <tissue evidence="2">Leaf</tissue>
    </source>
</reference>
<dbReference type="Gene3D" id="1.10.8.60">
    <property type="match status" value="1"/>
</dbReference>
<feature type="region of interest" description="Disordered" evidence="1">
    <location>
        <begin position="84"/>
        <end position="188"/>
    </location>
</feature>
<dbReference type="InterPro" id="IPR008921">
    <property type="entry name" value="DNA_pol3_clamp-load_cplx_C"/>
</dbReference>
<dbReference type="Proteomes" id="UP001567538">
    <property type="component" value="Unassembled WGS sequence"/>
</dbReference>
<feature type="compositionally biased region" description="Polar residues" evidence="1">
    <location>
        <begin position="130"/>
        <end position="139"/>
    </location>
</feature>
<dbReference type="InterPro" id="IPR050238">
    <property type="entry name" value="DNA_Rep/Repair_Clamp_Loader"/>
</dbReference>
<sequence length="627" mass="70900">MPSPVIPHPKSAPDISGLPSSNALIEARYRGSSPYYKGLTDFSLDINREKQSGSSPGRESRATSYVTAGSKSSLTVKVQEWGGSCFSSKKDGKSSSSSFSSLSKSSHDNRLTTSSSSSSSRVMETEVLTKISTKTTENEPVSVKKRVTIQSTKIEDTINSQSAKKPLRERDSGPPPMQPLSPPIASPPASLPYPLPVITPPTIQPSLSPPPPQAILHPSCSKEGLEAENERKYTWSDKYRPFWLQDFLCNKEKALWLKMIVQSWKVTQEECGQFIFEGNPGVGKRTMICALLREAFGPGKVQARKEIKKFYFKGEAVSSITVNLMVSPQHVEVNLSDLKGYEKHVIVELIKENSQMLLNTKLNCNQENCKAIILYEADKLSADALSYIKWMLEKFKGCNKVFFCCKDAKKLHRIMPLCRLVQLNKPSTEEIVGVLNFIAENEGIQLHHQLAYKIVSSSQNNLRQAIRSFEATWHTNECSASLTEDQDIKTGWEDKIANIAKKVLEEQSPKQLYIIRGELQNLIEHNVAPEFIFQTLKEELKKILPEQLQPPFHHLYDEYQYQKNHTGKKYLPHTHQEDELGEIQNDQRKNVRKFLRIEEFIARFMSWYKGFVAKDLVFCADQQVHGG</sequence>
<evidence type="ECO:0000313" key="2">
    <source>
        <dbReference type="EMBL" id="KAL1562030.1"/>
    </source>
</evidence>
<dbReference type="AlphaFoldDB" id="A0ABD1HZX9"/>
<proteinExistence type="predicted"/>
<dbReference type="Gene3D" id="3.40.50.300">
    <property type="entry name" value="P-loop containing nucleotide triphosphate hydrolases"/>
    <property type="match status" value="1"/>
</dbReference>
<name>A0ABD1HZX9_SALDI</name>
<keyword evidence="3" id="KW-1185">Reference proteome</keyword>
<gene>
    <name evidence="2" type="ORF">AAHA92_04654</name>
</gene>
<accession>A0ABD1HZX9</accession>
<protein>
    <submittedName>
        <fullName evidence="2">Replication factor C subunit 3-like isoform X2</fullName>
    </submittedName>
</protein>
<organism evidence="2 3">
    <name type="scientific">Salvia divinorum</name>
    <name type="common">Maria pastora</name>
    <name type="synonym">Diviner's sage</name>
    <dbReference type="NCBI Taxonomy" id="28513"/>
    <lineage>
        <taxon>Eukaryota</taxon>
        <taxon>Viridiplantae</taxon>
        <taxon>Streptophyta</taxon>
        <taxon>Embryophyta</taxon>
        <taxon>Tracheophyta</taxon>
        <taxon>Spermatophyta</taxon>
        <taxon>Magnoliopsida</taxon>
        <taxon>eudicotyledons</taxon>
        <taxon>Gunneridae</taxon>
        <taxon>Pentapetalae</taxon>
        <taxon>asterids</taxon>
        <taxon>lamiids</taxon>
        <taxon>Lamiales</taxon>
        <taxon>Lamiaceae</taxon>
        <taxon>Nepetoideae</taxon>
        <taxon>Mentheae</taxon>
        <taxon>Salviinae</taxon>
        <taxon>Salvia</taxon>
        <taxon>Salvia subgen. Calosphace</taxon>
    </lineage>
</organism>
<feature type="region of interest" description="Disordered" evidence="1">
    <location>
        <begin position="47"/>
        <end position="71"/>
    </location>
</feature>
<feature type="compositionally biased region" description="Pro residues" evidence="1">
    <location>
        <begin position="173"/>
        <end position="188"/>
    </location>
</feature>
<dbReference type="PANTHER" id="PTHR11669">
    <property type="entry name" value="REPLICATION FACTOR C / DNA POLYMERASE III GAMMA-TAU SUBUNIT"/>
    <property type="match status" value="1"/>
</dbReference>
<dbReference type="SUPFAM" id="SSF52540">
    <property type="entry name" value="P-loop containing nucleoside triphosphate hydrolases"/>
    <property type="match status" value="1"/>
</dbReference>
<feature type="compositionally biased region" description="Low complexity" evidence="1">
    <location>
        <begin position="94"/>
        <end position="104"/>
    </location>
</feature>
<feature type="compositionally biased region" description="Polar residues" evidence="1">
    <location>
        <begin position="148"/>
        <end position="163"/>
    </location>
</feature>
<dbReference type="Gene3D" id="1.20.272.10">
    <property type="match status" value="1"/>
</dbReference>
<dbReference type="FunFam" id="1.10.8.60:FF:000030">
    <property type="entry name" value="replication factor C subunit 3"/>
    <property type="match status" value="1"/>
</dbReference>